<evidence type="ECO:0000313" key="1">
    <source>
        <dbReference type="EMBL" id="GIM88733.1"/>
    </source>
</evidence>
<proteinExistence type="predicted"/>
<dbReference type="Proteomes" id="UP000677082">
    <property type="component" value="Unassembled WGS sequence"/>
</dbReference>
<reference evidence="1 2" key="1">
    <citation type="submission" date="2021-03" db="EMBL/GenBank/DDBJ databases">
        <title>Whole genome shotgun sequence of Actinoplanes toevensis NBRC 105298.</title>
        <authorList>
            <person name="Komaki H."/>
            <person name="Tamura T."/>
        </authorList>
    </citation>
    <scope>NUCLEOTIDE SEQUENCE [LARGE SCALE GENOMIC DNA]</scope>
    <source>
        <strain evidence="1 2">NBRC 105298</strain>
    </source>
</reference>
<dbReference type="EMBL" id="BOQN01000006">
    <property type="protein sequence ID" value="GIM88733.1"/>
    <property type="molecule type" value="Genomic_DNA"/>
</dbReference>
<organism evidence="1 2">
    <name type="scientific">Paractinoplanes toevensis</name>
    <dbReference type="NCBI Taxonomy" id="571911"/>
    <lineage>
        <taxon>Bacteria</taxon>
        <taxon>Bacillati</taxon>
        <taxon>Actinomycetota</taxon>
        <taxon>Actinomycetes</taxon>
        <taxon>Micromonosporales</taxon>
        <taxon>Micromonosporaceae</taxon>
        <taxon>Paractinoplanes</taxon>
    </lineage>
</organism>
<evidence type="ECO:0000313" key="2">
    <source>
        <dbReference type="Proteomes" id="UP000677082"/>
    </source>
</evidence>
<dbReference type="RefSeq" id="WP_213004718.1">
    <property type="nucleotide sequence ID" value="NZ_BOQN01000006.1"/>
</dbReference>
<gene>
    <name evidence="1" type="ORF">Ato02nite_005260</name>
</gene>
<keyword evidence="2" id="KW-1185">Reference proteome</keyword>
<accession>A0A919T3V4</accession>
<name>A0A919T3V4_9ACTN</name>
<protein>
    <submittedName>
        <fullName evidence="1">Uncharacterized protein</fullName>
    </submittedName>
</protein>
<sequence>MKVTLIDVDQPDRKIDGQYTIDTTVGAPAVGDEVYLLERDYNPDRYYLAATVRRRCWRYADNKPGGAELQLWVQRQGK</sequence>
<comment type="caution">
    <text evidence="1">The sequence shown here is derived from an EMBL/GenBank/DDBJ whole genome shotgun (WGS) entry which is preliminary data.</text>
</comment>
<dbReference type="AlphaFoldDB" id="A0A919T3V4"/>